<dbReference type="AlphaFoldDB" id="A0A4V3BME3"/>
<dbReference type="InterPro" id="IPR050194">
    <property type="entry name" value="Glycosyltransferase_grp1"/>
</dbReference>
<organism evidence="3 4">
    <name type="scientific">Azoarcus indigens</name>
    <dbReference type="NCBI Taxonomy" id="29545"/>
    <lineage>
        <taxon>Bacteria</taxon>
        <taxon>Pseudomonadati</taxon>
        <taxon>Pseudomonadota</taxon>
        <taxon>Betaproteobacteria</taxon>
        <taxon>Rhodocyclales</taxon>
        <taxon>Zoogloeaceae</taxon>
        <taxon>Azoarcus</taxon>
    </lineage>
</organism>
<dbReference type="SUPFAM" id="SSF53756">
    <property type="entry name" value="UDP-Glycosyltransferase/glycogen phosphorylase"/>
    <property type="match status" value="1"/>
</dbReference>
<feature type="domain" description="Glycosyl transferase family 1" evidence="1">
    <location>
        <begin position="195"/>
        <end position="359"/>
    </location>
</feature>
<proteinExistence type="predicted"/>
<dbReference type="OrthoDB" id="9802525at2"/>
<dbReference type="PANTHER" id="PTHR45947:SF3">
    <property type="entry name" value="SULFOQUINOVOSYL TRANSFERASE SQD2"/>
    <property type="match status" value="1"/>
</dbReference>
<dbReference type="InterPro" id="IPR001296">
    <property type="entry name" value="Glyco_trans_1"/>
</dbReference>
<dbReference type="EMBL" id="SNVV01000009">
    <property type="protein sequence ID" value="TDN50342.1"/>
    <property type="molecule type" value="Genomic_DNA"/>
</dbReference>
<dbReference type="Pfam" id="PF00534">
    <property type="entry name" value="Glycos_transf_1"/>
    <property type="match status" value="1"/>
</dbReference>
<comment type="caution">
    <text evidence="3">The sequence shown here is derived from an EMBL/GenBank/DDBJ whole genome shotgun (WGS) entry which is preliminary data.</text>
</comment>
<accession>A0A4V3BME3</accession>
<evidence type="ECO:0000259" key="2">
    <source>
        <dbReference type="Pfam" id="PF13439"/>
    </source>
</evidence>
<keyword evidence="4" id="KW-1185">Reference proteome</keyword>
<evidence type="ECO:0008006" key="5">
    <source>
        <dbReference type="Google" id="ProtNLM"/>
    </source>
</evidence>
<protein>
    <recommendedName>
        <fullName evidence="5">Glycosyltransferase involved in cell wall biosynthesis</fullName>
    </recommendedName>
</protein>
<evidence type="ECO:0000259" key="1">
    <source>
        <dbReference type="Pfam" id="PF00534"/>
    </source>
</evidence>
<name>A0A4V3BME3_9RHOO</name>
<dbReference type="Gene3D" id="3.40.50.2000">
    <property type="entry name" value="Glycogen Phosphorylase B"/>
    <property type="match status" value="2"/>
</dbReference>
<dbReference type="GO" id="GO:0016757">
    <property type="term" value="F:glycosyltransferase activity"/>
    <property type="evidence" value="ECO:0007669"/>
    <property type="project" value="InterPro"/>
</dbReference>
<dbReference type="Pfam" id="PF13439">
    <property type="entry name" value="Glyco_transf_4"/>
    <property type="match status" value="1"/>
</dbReference>
<reference evidence="3 4" key="1">
    <citation type="submission" date="2019-03" db="EMBL/GenBank/DDBJ databases">
        <title>Genomic Encyclopedia of Type Strains, Phase IV (KMG-IV): sequencing the most valuable type-strain genomes for metagenomic binning, comparative biology and taxonomic classification.</title>
        <authorList>
            <person name="Goeker M."/>
        </authorList>
    </citation>
    <scope>NUCLEOTIDE SEQUENCE [LARGE SCALE GENOMIC DNA]</scope>
    <source>
        <strain evidence="3 4">DSM 12121</strain>
    </source>
</reference>
<dbReference type="PANTHER" id="PTHR45947">
    <property type="entry name" value="SULFOQUINOVOSYL TRANSFERASE SQD2"/>
    <property type="match status" value="1"/>
</dbReference>
<dbReference type="Proteomes" id="UP000295129">
    <property type="component" value="Unassembled WGS sequence"/>
</dbReference>
<gene>
    <name evidence="3" type="ORF">C7389_10932</name>
</gene>
<evidence type="ECO:0000313" key="4">
    <source>
        <dbReference type="Proteomes" id="UP000295129"/>
    </source>
</evidence>
<dbReference type="RefSeq" id="WP_133591514.1">
    <property type="nucleotide sequence ID" value="NZ_SNVV01000009.1"/>
</dbReference>
<evidence type="ECO:0000313" key="3">
    <source>
        <dbReference type="EMBL" id="TDN50342.1"/>
    </source>
</evidence>
<sequence>MNILMISDVYFPRINGVSTSIETFRRALSERGVRSTLIAPAYPGAERDDMELLRIPSRYIPLDPEDRMMRSGAIRLRHADLQTRGFDAVHIHTPFVAHYAGLEIARKLNLPCLATYHTFFEEYLFHYIPILPKPWLRAFARRFSRSQCNAMDRVIVPSRAMADALTNYGVNRPLQVLPTGIPDEQFHGGDGCYFRNRYGIGKDRQLLLYVGRVAHEKNIGFLLEMVDHLRRSNPRVLLLVTGEGPALSGLQAETERRGLNTHVRFLGYLDRGSELHDCYRAADLFVFASRTETQGLVLLEAMALGTPVVALADMGARDILSGERGCRIAPPHAGRFAELINQLLADGPALQQLGEEARETALKWRAEEMAARLECIYADAVSDHFPARSLRPA</sequence>
<dbReference type="InterPro" id="IPR028098">
    <property type="entry name" value="Glyco_trans_4-like_N"/>
</dbReference>
<feature type="domain" description="Glycosyltransferase subfamily 4-like N-terminal" evidence="2">
    <location>
        <begin position="14"/>
        <end position="184"/>
    </location>
</feature>